<proteinExistence type="predicted"/>
<protein>
    <submittedName>
        <fullName evidence="1">Uncharacterized protein</fullName>
    </submittedName>
</protein>
<dbReference type="KEGG" id="cate:C2869_12260"/>
<accession>A0A2S0VSG5</accession>
<evidence type="ECO:0000313" key="1">
    <source>
        <dbReference type="EMBL" id="AWB67161.1"/>
    </source>
</evidence>
<name>A0A2S0VSG5_9ALTE</name>
<reference evidence="1 2" key="1">
    <citation type="submission" date="2018-01" db="EMBL/GenBank/DDBJ databases">
        <title>Genome sequence of a Cantenovulum-like bacteria.</title>
        <authorList>
            <person name="Tan W.R."/>
            <person name="Lau N.-S."/>
            <person name="Go F."/>
            <person name="Amirul A.-A.A."/>
        </authorList>
    </citation>
    <scope>NUCLEOTIDE SEQUENCE [LARGE SCALE GENOMIC DNA]</scope>
    <source>
        <strain evidence="1 2">CCB-QB4</strain>
    </source>
</reference>
<dbReference type="EMBL" id="CP026604">
    <property type="protein sequence ID" value="AWB67161.1"/>
    <property type="molecule type" value="Genomic_DNA"/>
</dbReference>
<keyword evidence="2" id="KW-1185">Reference proteome</keyword>
<organism evidence="1 2">
    <name type="scientific">Saccharobesus litoralis</name>
    <dbReference type="NCBI Taxonomy" id="2172099"/>
    <lineage>
        <taxon>Bacteria</taxon>
        <taxon>Pseudomonadati</taxon>
        <taxon>Pseudomonadota</taxon>
        <taxon>Gammaproteobacteria</taxon>
        <taxon>Alteromonadales</taxon>
        <taxon>Alteromonadaceae</taxon>
        <taxon>Saccharobesus</taxon>
    </lineage>
</organism>
<gene>
    <name evidence="1" type="ORF">C2869_12260</name>
</gene>
<sequence length="80" mass="9080">MGFKDARQQLLECLAEGNISHQARNNIDVKNLLETGQISVDMVTDIVKRARGHNYECSPHHTIKSIDVHIIKTIVKAIRF</sequence>
<evidence type="ECO:0000313" key="2">
    <source>
        <dbReference type="Proteomes" id="UP000244441"/>
    </source>
</evidence>
<dbReference type="AlphaFoldDB" id="A0A2S0VSG5"/>
<dbReference type="Proteomes" id="UP000244441">
    <property type="component" value="Chromosome"/>
</dbReference>